<name>A0A7C5HCV8_9CHLB</name>
<keyword evidence="1" id="KW-0762">Sugar transport</keyword>
<evidence type="ECO:0000313" key="1">
    <source>
        <dbReference type="EMBL" id="HHE07874.1"/>
    </source>
</evidence>
<sequence length="30" mass="3542">DEVRRRIIEAKTPSEVLALFMDEEQDLPQI</sequence>
<organism evidence="1">
    <name type="scientific">Chlorobaculum parvum</name>
    <dbReference type="NCBI Taxonomy" id="274539"/>
    <lineage>
        <taxon>Bacteria</taxon>
        <taxon>Pseudomonadati</taxon>
        <taxon>Chlorobiota</taxon>
        <taxon>Chlorobiia</taxon>
        <taxon>Chlorobiales</taxon>
        <taxon>Chlorobiaceae</taxon>
        <taxon>Chlorobaculum</taxon>
    </lineage>
</organism>
<feature type="non-terminal residue" evidence="1">
    <location>
        <position position="1"/>
    </location>
</feature>
<protein>
    <submittedName>
        <fullName evidence="1">PTS sugar transporter subunit IIA</fullName>
    </submittedName>
</protein>
<dbReference type="Proteomes" id="UP000886059">
    <property type="component" value="Unassembled WGS sequence"/>
</dbReference>
<accession>A0A7C5HCV8</accession>
<reference evidence="1" key="1">
    <citation type="journal article" date="2020" name="mSystems">
        <title>Genome- and Community-Level Interaction Insights into Carbon Utilization and Element Cycling Functions of Hydrothermarchaeota in Hydrothermal Sediment.</title>
        <authorList>
            <person name="Zhou Z."/>
            <person name="Liu Y."/>
            <person name="Xu W."/>
            <person name="Pan J."/>
            <person name="Luo Z.H."/>
            <person name="Li M."/>
        </authorList>
    </citation>
    <scope>NUCLEOTIDE SEQUENCE [LARGE SCALE GENOMIC DNA]</scope>
    <source>
        <strain evidence="1">HyVt-628</strain>
    </source>
</reference>
<keyword evidence="1" id="KW-0813">Transport</keyword>
<comment type="caution">
    <text evidence="1">The sequence shown here is derived from an EMBL/GenBank/DDBJ whole genome shotgun (WGS) entry which is preliminary data.</text>
</comment>
<dbReference type="AlphaFoldDB" id="A0A7C5HCV8"/>
<proteinExistence type="predicted"/>
<gene>
    <name evidence="1" type="ORF">ENL01_03090</name>
</gene>
<dbReference type="EMBL" id="DRSK01000179">
    <property type="protein sequence ID" value="HHE07874.1"/>
    <property type="molecule type" value="Genomic_DNA"/>
</dbReference>